<sequence length="1060" mass="120035">MSLKAEAIRPNPFLYPTGNTPAANLVDSMPPDQDAALLLLGCGDIRNILFTAYAGASFGRRLDFTCCDAITEVMARNIMVLTMIIADPKGIDMSDIWNAYYHAVLDSTSFKIVQEQARKLLMLSRTIKDWSSGKYRSLIRFCDSTSFENIKKTQLKESWISAVEFKEQQNEGQGPFTNSYHAAAPLILESLVDINEHYHTFWRTGTIFKDQSRIKQLKYMNPMFACLRGGLVMHCATDPFAGFHMATVHAQISKESPLNASDPTQTSQSTALRDEKVVLDQLIAWSEKFRNAASLIKIRFVTSNAIAFCHVLQHHHVRGESDSANWYRDYWGYGSLKLDMNEYSKGGAPTTFDVIDTSNLADHLGILNLLAATSPLLSLQPTSTLRTEILMPREANVIQSTKNLLNGHLPTIALLLGLKQVQYWTNTTAVWDPNEKILENISDSQHIAEVIKRHIFLWKSVDTTKVRLIPSELAQNVYGVYLSIFQNENIIQRFSTMGRTSGRELWRKLTQFEHYTRATFCIFLHRIRKNIMIDWDLFIKTLFNLVQKDEVLNMEPHHLQSMFLHSELFDLSDMDILQIRSPKFREEQAKGPFHKWKEMPSMVYVTMLAYGSIQSMGQRFTDSYTVQIIEDTRWWKAKSPLIVSAMISSSSLIQLHGTSCKVVLGLKSTPLNLMDWGKTLGTSLTIYESAVDKQEVFITKYRPNMTGHMSVLCAQPSTVVMNDVDAQMHLSYNDSKFCITSIRVHFDVVSSGLKRVLTEGCSVEFKLENPWSLVLILSNGFKKSVNLPLPLDAANFKGKIARKSSWVEYFAPVADPESLSTHPAMMFPMRYDKRLPSLDIGKKFNNPWLELHASPIAAMSKTEQAENDKSAREGTLVRSGRIALKKQIFTLVMHTCALKSFQRCFLFAFILSSKVTFRIAIHAIRMDLSNQTIFLDAAAISSHSTVPEIAYKISKAFKGEKVVDVELEVDHERFWRYLLPAFAERCRNWKHTPNCKYGIHGKIHIADKTEDSLFCDCGLGSFPSGYLKDLNGFKNIAPHAVRVAIPICFSSFISSSATST</sequence>
<dbReference type="AlphaFoldDB" id="A0A2T2NIJ6"/>
<evidence type="ECO:0000259" key="1">
    <source>
        <dbReference type="Pfam" id="PF14737"/>
    </source>
</evidence>
<evidence type="ECO:0000313" key="2">
    <source>
        <dbReference type="EMBL" id="PSN65179.1"/>
    </source>
</evidence>
<dbReference type="PANTHER" id="PTHR10237">
    <property type="entry name" value="DEFORMED EPIDERMAL AUTOREGULATORY FACTOR 1 HOMOLOG SUPPRESSIN"/>
    <property type="match status" value="1"/>
</dbReference>
<dbReference type="Proteomes" id="UP000240883">
    <property type="component" value="Unassembled WGS sequence"/>
</dbReference>
<dbReference type="EMBL" id="KZ678137">
    <property type="protein sequence ID" value="PSN65179.1"/>
    <property type="molecule type" value="Genomic_DNA"/>
</dbReference>
<dbReference type="STRING" id="1448308.A0A2T2NIJ6"/>
<dbReference type="OrthoDB" id="432970at2759"/>
<dbReference type="InterPro" id="IPR027974">
    <property type="entry name" value="DUF4470"/>
</dbReference>
<proteinExistence type="predicted"/>
<name>A0A2T2NIJ6_CORCC</name>
<dbReference type="GO" id="GO:0000981">
    <property type="term" value="F:DNA-binding transcription factor activity, RNA polymerase II-specific"/>
    <property type="evidence" value="ECO:0007669"/>
    <property type="project" value="TreeGrafter"/>
</dbReference>
<dbReference type="PANTHER" id="PTHR10237:SF15">
    <property type="entry name" value="LD37257P"/>
    <property type="match status" value="1"/>
</dbReference>
<reference evidence="2 3" key="1">
    <citation type="journal article" date="2018" name="Front. Microbiol.">
        <title>Genome-Wide Analysis of Corynespora cassiicola Leaf Fall Disease Putative Effectors.</title>
        <authorList>
            <person name="Lopez D."/>
            <person name="Ribeiro S."/>
            <person name="Label P."/>
            <person name="Fumanal B."/>
            <person name="Venisse J.S."/>
            <person name="Kohler A."/>
            <person name="de Oliveira R.R."/>
            <person name="Labutti K."/>
            <person name="Lipzen A."/>
            <person name="Lail K."/>
            <person name="Bauer D."/>
            <person name="Ohm R.A."/>
            <person name="Barry K.W."/>
            <person name="Spatafora J."/>
            <person name="Grigoriev I.V."/>
            <person name="Martin F.M."/>
            <person name="Pujade-Renaud V."/>
        </authorList>
    </citation>
    <scope>NUCLEOTIDE SEQUENCE [LARGE SCALE GENOMIC DNA]</scope>
    <source>
        <strain evidence="2 3">Philippines</strain>
    </source>
</reference>
<organism evidence="2 3">
    <name type="scientific">Corynespora cassiicola Philippines</name>
    <dbReference type="NCBI Taxonomy" id="1448308"/>
    <lineage>
        <taxon>Eukaryota</taxon>
        <taxon>Fungi</taxon>
        <taxon>Dikarya</taxon>
        <taxon>Ascomycota</taxon>
        <taxon>Pezizomycotina</taxon>
        <taxon>Dothideomycetes</taxon>
        <taxon>Pleosporomycetidae</taxon>
        <taxon>Pleosporales</taxon>
        <taxon>Corynesporascaceae</taxon>
        <taxon>Corynespora</taxon>
    </lineage>
</organism>
<protein>
    <recommendedName>
        <fullName evidence="1">DUF4470 domain-containing protein</fullName>
    </recommendedName>
</protein>
<keyword evidence="3" id="KW-1185">Reference proteome</keyword>
<gene>
    <name evidence="2" type="ORF">BS50DRAFT_622460</name>
</gene>
<dbReference type="InterPro" id="IPR024119">
    <property type="entry name" value="TF_DEAF-1"/>
</dbReference>
<accession>A0A2T2NIJ6</accession>
<feature type="domain" description="DUF4470" evidence="1">
    <location>
        <begin position="16"/>
        <end position="105"/>
    </location>
</feature>
<dbReference type="GO" id="GO:0005634">
    <property type="term" value="C:nucleus"/>
    <property type="evidence" value="ECO:0007669"/>
    <property type="project" value="TreeGrafter"/>
</dbReference>
<evidence type="ECO:0000313" key="3">
    <source>
        <dbReference type="Proteomes" id="UP000240883"/>
    </source>
</evidence>
<dbReference type="Pfam" id="PF14737">
    <property type="entry name" value="DUF4470"/>
    <property type="match status" value="1"/>
</dbReference>